<dbReference type="AlphaFoldDB" id="A0A540N8V2"/>
<reference evidence="2 3" key="1">
    <citation type="journal article" date="2019" name="G3 (Bethesda)">
        <title>Sequencing of a Wild Apple (Malus baccata) Genome Unravels the Differences Between Cultivated and Wild Apple Species Regarding Disease Resistance and Cold Tolerance.</title>
        <authorList>
            <person name="Chen X."/>
        </authorList>
    </citation>
    <scope>NUCLEOTIDE SEQUENCE [LARGE SCALE GENOMIC DNA]</scope>
    <source>
        <strain evidence="3">cv. Shandingzi</strain>
        <tissue evidence="2">Leaves</tissue>
    </source>
</reference>
<sequence length="151" mass="17473">MQNLHSVLITQGLDHKIKALRQGSTERVSTMSKKKRQLMSSAPLRVEEKAEAEFPERKLKVTSQPGSTPTMHIPRKKTKRSQDQDDQDSLTEINPELQYNFQRNFQSLQRMFSIDTVVKPLHSTDGKLHFLSQLQDWKQEPSILAIFQQNS</sequence>
<dbReference type="PANTHER" id="PTHR37191">
    <property type="entry name" value="ZINC FINGER/BTB DOMAIN PROTEIN"/>
    <property type="match status" value="1"/>
</dbReference>
<gene>
    <name evidence="2" type="ORF">C1H46_007459</name>
</gene>
<keyword evidence="3" id="KW-1185">Reference proteome</keyword>
<dbReference type="EMBL" id="VIEB01000094">
    <property type="protein sequence ID" value="TQE06930.1"/>
    <property type="molecule type" value="Genomic_DNA"/>
</dbReference>
<name>A0A540N8V2_MALBA</name>
<feature type="compositionally biased region" description="Basic and acidic residues" evidence="1">
    <location>
        <begin position="45"/>
        <end position="59"/>
    </location>
</feature>
<evidence type="ECO:0000313" key="3">
    <source>
        <dbReference type="Proteomes" id="UP000315295"/>
    </source>
</evidence>
<feature type="compositionally biased region" description="Polar residues" evidence="1">
    <location>
        <begin position="22"/>
        <end position="31"/>
    </location>
</feature>
<feature type="compositionally biased region" description="Polar residues" evidence="1">
    <location>
        <begin position="61"/>
        <end position="70"/>
    </location>
</feature>
<evidence type="ECO:0000313" key="2">
    <source>
        <dbReference type="EMBL" id="TQE06930.1"/>
    </source>
</evidence>
<organism evidence="2 3">
    <name type="scientific">Malus baccata</name>
    <name type="common">Siberian crab apple</name>
    <name type="synonym">Pyrus baccata</name>
    <dbReference type="NCBI Taxonomy" id="106549"/>
    <lineage>
        <taxon>Eukaryota</taxon>
        <taxon>Viridiplantae</taxon>
        <taxon>Streptophyta</taxon>
        <taxon>Embryophyta</taxon>
        <taxon>Tracheophyta</taxon>
        <taxon>Spermatophyta</taxon>
        <taxon>Magnoliopsida</taxon>
        <taxon>eudicotyledons</taxon>
        <taxon>Gunneridae</taxon>
        <taxon>Pentapetalae</taxon>
        <taxon>rosids</taxon>
        <taxon>fabids</taxon>
        <taxon>Rosales</taxon>
        <taxon>Rosaceae</taxon>
        <taxon>Amygdaloideae</taxon>
        <taxon>Maleae</taxon>
        <taxon>Malus</taxon>
    </lineage>
</organism>
<feature type="region of interest" description="Disordered" evidence="1">
    <location>
        <begin position="21"/>
        <end position="95"/>
    </location>
</feature>
<accession>A0A540N8V2</accession>
<dbReference type="Proteomes" id="UP000315295">
    <property type="component" value="Unassembled WGS sequence"/>
</dbReference>
<evidence type="ECO:0000256" key="1">
    <source>
        <dbReference type="SAM" id="MobiDB-lite"/>
    </source>
</evidence>
<proteinExistence type="predicted"/>
<dbReference type="STRING" id="106549.A0A540N8V2"/>
<comment type="caution">
    <text evidence="2">The sequence shown here is derived from an EMBL/GenBank/DDBJ whole genome shotgun (WGS) entry which is preliminary data.</text>
</comment>
<protein>
    <submittedName>
        <fullName evidence="2">Uncharacterized protein</fullName>
    </submittedName>
</protein>
<dbReference type="PANTHER" id="PTHR37191:SF1">
    <property type="entry name" value="OS08G0112600 PROTEIN"/>
    <property type="match status" value="1"/>
</dbReference>
<dbReference type="GO" id="GO:0009941">
    <property type="term" value="C:chloroplast envelope"/>
    <property type="evidence" value="ECO:0007669"/>
    <property type="project" value="TreeGrafter"/>
</dbReference>